<dbReference type="Pfam" id="PF02992">
    <property type="entry name" value="Transposase_21"/>
    <property type="match status" value="1"/>
</dbReference>
<organism evidence="2 3">
    <name type="scientific">Rhizophagus clarus</name>
    <dbReference type="NCBI Taxonomy" id="94130"/>
    <lineage>
        <taxon>Eukaryota</taxon>
        <taxon>Fungi</taxon>
        <taxon>Fungi incertae sedis</taxon>
        <taxon>Mucoromycota</taxon>
        <taxon>Glomeromycotina</taxon>
        <taxon>Glomeromycetes</taxon>
        <taxon>Glomerales</taxon>
        <taxon>Glomeraceae</taxon>
        <taxon>Rhizophagus</taxon>
    </lineage>
</organism>
<evidence type="ECO:0000313" key="3">
    <source>
        <dbReference type="Proteomes" id="UP000615446"/>
    </source>
</evidence>
<dbReference type="OrthoDB" id="2289449at2759"/>
<evidence type="ECO:0000313" key="2">
    <source>
        <dbReference type="EMBL" id="GES94227.1"/>
    </source>
</evidence>
<protein>
    <submittedName>
        <fullName evidence="2">Transposase domain-containing protein</fullName>
    </submittedName>
</protein>
<feature type="compositionally biased region" description="Basic and acidic residues" evidence="1">
    <location>
        <begin position="102"/>
        <end position="120"/>
    </location>
</feature>
<feature type="compositionally biased region" description="Basic and acidic residues" evidence="1">
    <location>
        <begin position="139"/>
        <end position="157"/>
    </location>
</feature>
<reference evidence="2" key="1">
    <citation type="submission" date="2019-10" db="EMBL/GenBank/DDBJ databases">
        <title>Conservation and host-specific expression of non-tandemly repeated heterogenous ribosome RNA gene in arbuscular mycorrhizal fungi.</title>
        <authorList>
            <person name="Maeda T."/>
            <person name="Kobayashi Y."/>
            <person name="Nakagawa T."/>
            <person name="Ezawa T."/>
            <person name="Yamaguchi K."/>
            <person name="Bino T."/>
            <person name="Nishimoto Y."/>
            <person name="Shigenobu S."/>
            <person name="Kawaguchi M."/>
        </authorList>
    </citation>
    <scope>NUCLEOTIDE SEQUENCE</scope>
    <source>
        <strain evidence="2">HR1</strain>
    </source>
</reference>
<dbReference type="Proteomes" id="UP000615446">
    <property type="component" value="Unassembled WGS sequence"/>
</dbReference>
<dbReference type="EMBL" id="BLAL01000231">
    <property type="protein sequence ID" value="GES94227.1"/>
    <property type="molecule type" value="Genomic_DNA"/>
</dbReference>
<dbReference type="InterPro" id="IPR004242">
    <property type="entry name" value="Transposase_21"/>
</dbReference>
<sequence length="613" mass="72045">MSNKNLELCECLRCKRNGIGKYVHPTTKWKHSKKRKYNIELIDDDIIDESYDEYNSYNEKSYEEESSNKKSYNENEEYYNKEESFYNSNEEKSEFYNEEESEFHNKEESFYNSNEEKSESYNEEESEFHNEEESFYNSNEEKSESYNKEESEFHNEEESFYNSNEEKSESYNKEESEFHNEEESFYNRKEADDWKETDDEEELIVSESENNSLNLEESLKDRTLLENINLTTGASTHVVLLPGNYENLNECIYCKAKRYQVEGQSRTQVAYFSIQDRLVIQYHDSARAKQLRYCSEYISRNIDGTIGDVFDGLVNSYQLFKQKCDDCWIILFINANLPSEQCVKKENLLITSIILDPKAPKDFNSFMKPVVDELCLLEGGIDCYDGFTNEKFSLKATVLSWSGDTPGIYNNHIYYPTTPLSDANNTNETYNPSNLPRRMHSNYVTRIGQIVTIEPSRTCELLASNLGVVGRSVLLDIRSTQFSACFPVDIIHLFYENVAPYMLRHWMGSFFKDSTLNNQPYTLMGYKAEEWASWITLYSLPLLKDQLPSVYLKDNKAAEMKLSDFETRGIKFGRLITSDGQVIESEWIRRNKDWARINYIVLTHMEVDRWAHI</sequence>
<evidence type="ECO:0000256" key="1">
    <source>
        <dbReference type="SAM" id="MobiDB-lite"/>
    </source>
</evidence>
<gene>
    <name evidence="2" type="ORF">RCL2_002097200</name>
</gene>
<proteinExistence type="predicted"/>
<comment type="caution">
    <text evidence="2">The sequence shown here is derived from an EMBL/GenBank/DDBJ whole genome shotgun (WGS) entry which is preliminary data.</text>
</comment>
<feature type="compositionally biased region" description="Basic and acidic residues" evidence="1">
    <location>
        <begin position="60"/>
        <end position="95"/>
    </location>
</feature>
<feature type="compositionally biased region" description="Basic and acidic residues" evidence="1">
    <location>
        <begin position="164"/>
        <end position="194"/>
    </location>
</feature>
<name>A0A8H3LSR5_9GLOM</name>
<dbReference type="AlphaFoldDB" id="A0A8H3LSR5"/>
<accession>A0A8H3LSR5</accession>
<feature type="region of interest" description="Disordered" evidence="1">
    <location>
        <begin position="58"/>
        <end position="199"/>
    </location>
</feature>